<evidence type="ECO:0000256" key="4">
    <source>
        <dbReference type="ARBA" id="ARBA00022989"/>
    </source>
</evidence>
<gene>
    <name evidence="7" type="ORF">HAL01_15390</name>
</gene>
<dbReference type="PANTHER" id="PTHR40064:SF1">
    <property type="entry name" value="MEMBRANE PROTEIN"/>
    <property type="match status" value="1"/>
</dbReference>
<keyword evidence="8" id="KW-1185">Reference proteome</keyword>
<dbReference type="Pfam" id="PF06081">
    <property type="entry name" value="ArAE_1"/>
    <property type="match status" value="1"/>
</dbReference>
<dbReference type="PANTHER" id="PTHR40064">
    <property type="entry name" value="MEMBRANE PROTEIN-RELATED"/>
    <property type="match status" value="1"/>
</dbReference>
<evidence type="ECO:0000256" key="5">
    <source>
        <dbReference type="ARBA" id="ARBA00023136"/>
    </source>
</evidence>
<accession>A0A511X2A2</accession>
<sequence length="339" mass="38347">MTLIETLIGRRVIKTALSVFFTALICQALNIPAVFAVMTAIVTVEPTAQDSFKKGLVRLPASAIGSFYAATFFHFFHISPLSYALAALFTIVTCYRLKLFDGLLVATLTSVAMVYVIDGRPIDAFFVRLLTTTIGLSVSTIVNFIILPPNYLKQITSEMDDVLYLAGIDLGYFAVSLQKRELDLIQAQTRKVFDTFQARLLKVEQLILNQQKESVYHNALYKQKTNIDLELKQLQLVKLMHYHIGNLTMPLHTDIEWSDDTLLDVVTIVNDLSGYLKKPMNCDSDTLKQHLYTLNHTFSQSAKREATLTDYLHAETVILYELIQLTELMTCYHELESAN</sequence>
<evidence type="ECO:0000256" key="6">
    <source>
        <dbReference type="SAM" id="Phobius"/>
    </source>
</evidence>
<dbReference type="STRING" id="442899.SAMN05720591_11842"/>
<organism evidence="7 8">
    <name type="scientific">Halolactibacillus alkaliphilus</name>
    <dbReference type="NCBI Taxonomy" id="442899"/>
    <lineage>
        <taxon>Bacteria</taxon>
        <taxon>Bacillati</taxon>
        <taxon>Bacillota</taxon>
        <taxon>Bacilli</taxon>
        <taxon>Bacillales</taxon>
        <taxon>Bacillaceae</taxon>
        <taxon>Halolactibacillus</taxon>
    </lineage>
</organism>
<evidence type="ECO:0000313" key="7">
    <source>
        <dbReference type="EMBL" id="GEN57075.1"/>
    </source>
</evidence>
<dbReference type="RefSeq" id="WP_089802169.1">
    <property type="nucleotide sequence ID" value="NZ_BJYE01000018.1"/>
</dbReference>
<dbReference type="GO" id="GO:0005886">
    <property type="term" value="C:plasma membrane"/>
    <property type="evidence" value="ECO:0007669"/>
    <property type="project" value="UniProtKB-SubCell"/>
</dbReference>
<keyword evidence="3 6" id="KW-0812">Transmembrane</keyword>
<evidence type="ECO:0000256" key="2">
    <source>
        <dbReference type="ARBA" id="ARBA00022475"/>
    </source>
</evidence>
<dbReference type="InterPro" id="IPR052984">
    <property type="entry name" value="UPF0421"/>
</dbReference>
<evidence type="ECO:0000256" key="3">
    <source>
        <dbReference type="ARBA" id="ARBA00022692"/>
    </source>
</evidence>
<protein>
    <submittedName>
        <fullName evidence="7">UPF0421 protein</fullName>
    </submittedName>
</protein>
<dbReference type="EMBL" id="BJYE01000018">
    <property type="protein sequence ID" value="GEN57075.1"/>
    <property type="molecule type" value="Genomic_DNA"/>
</dbReference>
<dbReference type="InterPro" id="IPR010343">
    <property type="entry name" value="ArAE_1"/>
</dbReference>
<keyword evidence="2" id="KW-1003">Cell membrane</keyword>
<dbReference type="Proteomes" id="UP000321400">
    <property type="component" value="Unassembled WGS sequence"/>
</dbReference>
<feature type="transmembrane region" description="Helical" evidence="6">
    <location>
        <begin position="99"/>
        <end position="117"/>
    </location>
</feature>
<comment type="subcellular location">
    <subcellularLocation>
        <location evidence="1">Cell membrane</location>
        <topology evidence="1">Multi-pass membrane protein</topology>
    </subcellularLocation>
</comment>
<evidence type="ECO:0000313" key="8">
    <source>
        <dbReference type="Proteomes" id="UP000321400"/>
    </source>
</evidence>
<dbReference type="OrthoDB" id="2690036at2"/>
<reference evidence="7 8" key="1">
    <citation type="submission" date="2019-07" db="EMBL/GenBank/DDBJ databases">
        <title>Whole genome shotgun sequence of Halolactibacillus alkaliphilus NBRC 103919.</title>
        <authorList>
            <person name="Hosoyama A."/>
            <person name="Uohara A."/>
            <person name="Ohji S."/>
            <person name="Ichikawa N."/>
        </authorList>
    </citation>
    <scope>NUCLEOTIDE SEQUENCE [LARGE SCALE GENOMIC DNA]</scope>
    <source>
        <strain evidence="7 8">NBRC 103919</strain>
    </source>
</reference>
<feature type="transmembrane region" description="Helical" evidence="6">
    <location>
        <begin position="64"/>
        <end position="92"/>
    </location>
</feature>
<evidence type="ECO:0000256" key="1">
    <source>
        <dbReference type="ARBA" id="ARBA00004651"/>
    </source>
</evidence>
<feature type="transmembrane region" description="Helical" evidence="6">
    <location>
        <begin position="20"/>
        <end position="44"/>
    </location>
</feature>
<keyword evidence="5 6" id="KW-0472">Membrane</keyword>
<proteinExistence type="predicted"/>
<comment type="caution">
    <text evidence="7">The sequence shown here is derived from an EMBL/GenBank/DDBJ whole genome shotgun (WGS) entry which is preliminary data.</text>
</comment>
<keyword evidence="4 6" id="KW-1133">Transmembrane helix</keyword>
<dbReference type="AlphaFoldDB" id="A0A511X2A2"/>
<name>A0A511X2A2_9BACI</name>
<feature type="transmembrane region" description="Helical" evidence="6">
    <location>
        <begin position="129"/>
        <end position="147"/>
    </location>
</feature>